<dbReference type="GO" id="GO:0005737">
    <property type="term" value="C:cytoplasm"/>
    <property type="evidence" value="ECO:0007669"/>
    <property type="project" value="UniProtKB-SubCell"/>
</dbReference>
<dbReference type="OrthoDB" id="6255506at2759"/>
<organism evidence="13 14">
    <name type="scientific">Helobdella robusta</name>
    <name type="common">Californian leech</name>
    <dbReference type="NCBI Taxonomy" id="6412"/>
    <lineage>
        <taxon>Eukaryota</taxon>
        <taxon>Metazoa</taxon>
        <taxon>Spiralia</taxon>
        <taxon>Lophotrochozoa</taxon>
        <taxon>Annelida</taxon>
        <taxon>Clitellata</taxon>
        <taxon>Hirudinea</taxon>
        <taxon>Rhynchobdellida</taxon>
        <taxon>Glossiphoniidae</taxon>
        <taxon>Helobdella</taxon>
    </lineage>
</organism>
<evidence type="ECO:0000313" key="12">
    <source>
        <dbReference type="EMBL" id="ESN91231.1"/>
    </source>
</evidence>
<dbReference type="RefSeq" id="XP_009030639.1">
    <property type="nucleotide sequence ID" value="XM_009032391.1"/>
</dbReference>
<dbReference type="GO" id="GO:0015031">
    <property type="term" value="P:protein transport"/>
    <property type="evidence" value="ECO:0007669"/>
    <property type="project" value="UniProtKB-KW"/>
</dbReference>
<dbReference type="GeneID" id="20208349"/>
<keyword evidence="6" id="KW-0813">Transport</keyword>
<evidence type="ECO:0000256" key="10">
    <source>
        <dbReference type="SAM" id="MobiDB-lite"/>
    </source>
</evidence>
<evidence type="ECO:0000256" key="2">
    <source>
        <dbReference type="ARBA" id="ARBA00004123"/>
    </source>
</evidence>
<evidence type="ECO:0000256" key="5">
    <source>
        <dbReference type="ARBA" id="ARBA00017036"/>
    </source>
</evidence>
<dbReference type="InParanoid" id="T1FHQ0"/>
<evidence type="ECO:0000256" key="3">
    <source>
        <dbReference type="ARBA" id="ARBA00004496"/>
    </source>
</evidence>
<dbReference type="GO" id="GO:0032502">
    <property type="term" value="P:developmental process"/>
    <property type="evidence" value="ECO:0000318"/>
    <property type="project" value="GO_Central"/>
</dbReference>
<dbReference type="EMBL" id="AMQM01007968">
    <property type="status" value="NOT_ANNOTATED_CDS"/>
    <property type="molecule type" value="Genomic_DNA"/>
</dbReference>
<dbReference type="PANTHER" id="PTHR31196:SF2">
    <property type="entry name" value="RNA POLYMERASE II NUCLEAR LOCALIZATION PROTEIN SLC7A6OS-RELATED"/>
    <property type="match status" value="1"/>
</dbReference>
<comment type="subcellular location">
    <subcellularLocation>
        <location evidence="3">Cytoplasm</location>
    </subcellularLocation>
    <subcellularLocation>
        <location evidence="2">Nucleus</location>
    </subcellularLocation>
</comment>
<dbReference type="HOGENOM" id="CLU_1628875_0_0_1"/>
<feature type="compositionally biased region" description="Acidic residues" evidence="10">
    <location>
        <begin position="120"/>
        <end position="132"/>
    </location>
</feature>
<evidence type="ECO:0000256" key="6">
    <source>
        <dbReference type="ARBA" id="ARBA00022448"/>
    </source>
</evidence>
<evidence type="ECO:0000256" key="7">
    <source>
        <dbReference type="ARBA" id="ARBA00022490"/>
    </source>
</evidence>
<proteinExistence type="inferred from homology"/>
<sequence length="163" mass="19359">MVAIVRIMRKLEKDRIESSCLFAKKRKNALIVMRNYIKLRTSSNLLELFISNVNSLIHQTVKTAIRRYKLENERKRHCDLADDTKPSMKRKISLHKGYQIIGKDSRNIWFVGQFGKGAEEKEEEEDDDEDCENNWRNDYPDESSWFYNADPNFSCYDYGRDYG</sequence>
<evidence type="ECO:0000256" key="9">
    <source>
        <dbReference type="ARBA" id="ARBA00023242"/>
    </source>
</evidence>
<name>T1FHQ0_HELRO</name>
<evidence type="ECO:0000256" key="8">
    <source>
        <dbReference type="ARBA" id="ARBA00022927"/>
    </source>
</evidence>
<comment type="function">
    <text evidence="1">Directs RNA polymerase II nuclear import.</text>
</comment>
<keyword evidence="7" id="KW-0963">Cytoplasm</keyword>
<feature type="domain" description="Transcription factor Iwr1" evidence="11">
    <location>
        <begin position="96"/>
        <end position="142"/>
    </location>
</feature>
<dbReference type="InterPro" id="IPR040218">
    <property type="entry name" value="SLC7A6OS"/>
</dbReference>
<evidence type="ECO:0000313" key="13">
    <source>
        <dbReference type="EnsemblMetazoa" id="HelroP182086"/>
    </source>
</evidence>
<feature type="region of interest" description="Disordered" evidence="10">
    <location>
        <begin position="117"/>
        <end position="140"/>
    </location>
</feature>
<dbReference type="EMBL" id="KB097701">
    <property type="protein sequence ID" value="ESN91231.1"/>
    <property type="molecule type" value="Genomic_DNA"/>
</dbReference>
<evidence type="ECO:0000256" key="1">
    <source>
        <dbReference type="ARBA" id="ARBA00003202"/>
    </source>
</evidence>
<dbReference type="CTD" id="20208349"/>
<keyword evidence="9" id="KW-0539">Nucleus</keyword>
<reference evidence="12 14" key="2">
    <citation type="journal article" date="2013" name="Nature">
        <title>Insights into bilaterian evolution from three spiralian genomes.</title>
        <authorList>
            <person name="Simakov O."/>
            <person name="Marletaz F."/>
            <person name="Cho S.J."/>
            <person name="Edsinger-Gonzales E."/>
            <person name="Havlak P."/>
            <person name="Hellsten U."/>
            <person name="Kuo D.H."/>
            <person name="Larsson T."/>
            <person name="Lv J."/>
            <person name="Arendt D."/>
            <person name="Savage R."/>
            <person name="Osoegawa K."/>
            <person name="de Jong P."/>
            <person name="Grimwood J."/>
            <person name="Chapman J.A."/>
            <person name="Shapiro H."/>
            <person name="Aerts A."/>
            <person name="Otillar R.P."/>
            <person name="Terry A.Y."/>
            <person name="Boore J.L."/>
            <person name="Grigoriev I.V."/>
            <person name="Lindberg D.R."/>
            <person name="Seaver E.C."/>
            <person name="Weisblat D.A."/>
            <person name="Putnam N.H."/>
            <person name="Rokhsar D.S."/>
        </authorList>
    </citation>
    <scope>NUCLEOTIDE SEQUENCE</scope>
</reference>
<dbReference type="Pfam" id="PF08574">
    <property type="entry name" value="Iwr1"/>
    <property type="match status" value="1"/>
</dbReference>
<dbReference type="Proteomes" id="UP000015101">
    <property type="component" value="Unassembled WGS sequence"/>
</dbReference>
<dbReference type="PANTHER" id="PTHR31196">
    <property type="entry name" value="RNA POLYMERASE II NUCLEAR LOCALIZATION PROTEIN SLC7A6OS-RELATED"/>
    <property type="match status" value="1"/>
</dbReference>
<dbReference type="EnsemblMetazoa" id="HelroT182086">
    <property type="protein sequence ID" value="HelroP182086"/>
    <property type="gene ID" value="HelroG182086"/>
</dbReference>
<evidence type="ECO:0000313" key="14">
    <source>
        <dbReference type="Proteomes" id="UP000015101"/>
    </source>
</evidence>
<reference evidence="13" key="3">
    <citation type="submission" date="2015-06" db="UniProtKB">
        <authorList>
            <consortium name="EnsemblMetazoa"/>
        </authorList>
    </citation>
    <scope>IDENTIFICATION</scope>
</reference>
<dbReference type="GO" id="GO:0005634">
    <property type="term" value="C:nucleus"/>
    <property type="evidence" value="ECO:0007669"/>
    <property type="project" value="UniProtKB-SubCell"/>
</dbReference>
<comment type="similarity">
    <text evidence="4">Belongs to the IWR1/SLC7A6OS family.</text>
</comment>
<evidence type="ECO:0000256" key="4">
    <source>
        <dbReference type="ARBA" id="ARBA00010218"/>
    </source>
</evidence>
<keyword evidence="14" id="KW-1185">Reference proteome</keyword>
<dbReference type="KEGG" id="hro:HELRODRAFT_182086"/>
<protein>
    <recommendedName>
        <fullName evidence="5">Probable RNA polymerase II nuclear localization protein SLC7A6OS</fullName>
    </recommendedName>
</protein>
<dbReference type="AlphaFoldDB" id="T1FHQ0"/>
<accession>T1FHQ0</accession>
<dbReference type="eggNOG" id="ENOG502SFIQ">
    <property type="taxonomic scope" value="Eukaryota"/>
</dbReference>
<keyword evidence="8" id="KW-0653">Protein transport</keyword>
<reference evidence="14" key="1">
    <citation type="submission" date="2012-12" db="EMBL/GenBank/DDBJ databases">
        <authorList>
            <person name="Hellsten U."/>
            <person name="Grimwood J."/>
            <person name="Chapman J.A."/>
            <person name="Shapiro H."/>
            <person name="Aerts A."/>
            <person name="Otillar R.P."/>
            <person name="Terry A.Y."/>
            <person name="Boore J.L."/>
            <person name="Simakov O."/>
            <person name="Marletaz F."/>
            <person name="Cho S.-J."/>
            <person name="Edsinger-Gonzales E."/>
            <person name="Havlak P."/>
            <person name="Kuo D.-H."/>
            <person name="Larsson T."/>
            <person name="Lv J."/>
            <person name="Arendt D."/>
            <person name="Savage R."/>
            <person name="Osoegawa K."/>
            <person name="de Jong P."/>
            <person name="Lindberg D.R."/>
            <person name="Seaver E.C."/>
            <person name="Weisblat D.A."/>
            <person name="Putnam N.H."/>
            <person name="Grigoriev I.V."/>
            <person name="Rokhsar D.S."/>
        </authorList>
    </citation>
    <scope>NUCLEOTIDE SEQUENCE</scope>
</reference>
<dbReference type="InterPro" id="IPR013883">
    <property type="entry name" value="TF_Iwr1_dom"/>
</dbReference>
<gene>
    <name evidence="13" type="primary">20208349</name>
    <name evidence="12" type="ORF">HELRODRAFT_182086</name>
</gene>
<evidence type="ECO:0000259" key="11">
    <source>
        <dbReference type="Pfam" id="PF08574"/>
    </source>
</evidence>